<dbReference type="InterPro" id="IPR050087">
    <property type="entry name" value="AON_synthase_class-II"/>
</dbReference>
<keyword evidence="4" id="KW-0663">Pyridoxal phosphate</keyword>
<keyword evidence="8" id="KW-1185">Reference proteome</keyword>
<protein>
    <submittedName>
        <fullName evidence="7">8-amino-7-oxononanoate synthase</fullName>
    </submittedName>
</protein>
<dbReference type="PANTHER" id="PTHR13693">
    <property type="entry name" value="CLASS II AMINOTRANSFERASE/8-AMINO-7-OXONONANOATE SYNTHASE"/>
    <property type="match status" value="1"/>
</dbReference>
<dbReference type="PANTHER" id="PTHR13693:SF100">
    <property type="entry name" value="8-AMINO-7-OXONONANOATE SYNTHASE"/>
    <property type="match status" value="1"/>
</dbReference>
<gene>
    <name evidence="7" type="ORF">RF55_14730</name>
</gene>
<accession>A0A0J7K741</accession>
<dbReference type="Gene3D" id="3.90.1150.10">
    <property type="entry name" value="Aspartate Aminotransferase, domain 1"/>
    <property type="match status" value="1"/>
</dbReference>
<dbReference type="SUPFAM" id="SSF53383">
    <property type="entry name" value="PLP-dependent transferases"/>
    <property type="match status" value="1"/>
</dbReference>
<name>A0A0J7K741_LASNI</name>
<comment type="cofactor">
    <cofactor evidence="1">
        <name>pyridoxal 5'-phosphate</name>
        <dbReference type="ChEBI" id="CHEBI:597326"/>
    </cofactor>
</comment>
<evidence type="ECO:0000256" key="4">
    <source>
        <dbReference type="ARBA" id="ARBA00022898"/>
    </source>
</evidence>
<evidence type="ECO:0000259" key="6">
    <source>
        <dbReference type="Pfam" id="PF00155"/>
    </source>
</evidence>
<comment type="similarity">
    <text evidence="2">Belongs to the class-II pyridoxal-phosphate-dependent aminotransferase family.</text>
</comment>
<feature type="domain" description="Aminotransferase class I/classII large" evidence="6">
    <location>
        <begin position="1"/>
        <end position="195"/>
    </location>
</feature>
<dbReference type="InterPro" id="IPR015424">
    <property type="entry name" value="PyrdxlP-dep_Trfase"/>
</dbReference>
<dbReference type="InterPro" id="IPR015422">
    <property type="entry name" value="PyrdxlP-dep_Trfase_small"/>
</dbReference>
<evidence type="ECO:0000256" key="5">
    <source>
        <dbReference type="ARBA" id="ARBA00023315"/>
    </source>
</evidence>
<comment type="caution">
    <text evidence="7">The sequence shown here is derived from an EMBL/GenBank/DDBJ whole genome shotgun (WGS) entry which is preliminary data.</text>
</comment>
<dbReference type="GO" id="GO:0008710">
    <property type="term" value="F:8-amino-7-oxononanoate synthase activity"/>
    <property type="evidence" value="ECO:0007669"/>
    <property type="project" value="TreeGrafter"/>
</dbReference>
<evidence type="ECO:0000313" key="7">
    <source>
        <dbReference type="EMBL" id="KMQ86308.1"/>
    </source>
</evidence>
<dbReference type="Gene3D" id="3.40.640.10">
    <property type="entry name" value="Type I PLP-dependent aspartate aminotransferase-like (Major domain)"/>
    <property type="match status" value="1"/>
</dbReference>
<evidence type="ECO:0000256" key="1">
    <source>
        <dbReference type="ARBA" id="ARBA00001933"/>
    </source>
</evidence>
<reference evidence="7 8" key="1">
    <citation type="submission" date="2015-04" db="EMBL/GenBank/DDBJ databases">
        <title>Lasius niger genome sequencing.</title>
        <authorList>
            <person name="Konorov E.A."/>
            <person name="Nikitin M.A."/>
            <person name="Kirill M.V."/>
            <person name="Chang P."/>
        </authorList>
    </citation>
    <scope>NUCLEOTIDE SEQUENCE [LARGE SCALE GENOMIC DNA]</scope>
    <source>
        <tissue evidence="7">Whole</tissue>
    </source>
</reference>
<dbReference type="Proteomes" id="UP000036403">
    <property type="component" value="Unassembled WGS sequence"/>
</dbReference>
<proteinExistence type="inferred from homology"/>
<evidence type="ECO:0000313" key="8">
    <source>
        <dbReference type="Proteomes" id="UP000036403"/>
    </source>
</evidence>
<dbReference type="InterPro" id="IPR004839">
    <property type="entry name" value="Aminotransferase_I/II_large"/>
</dbReference>
<sequence>MDGDRADLSRLTQLKNHFQAVLYVDEAHATGLFGKNGSGLCDPKDIELILSTGSKALGSAGAFFSSSQKMKEWLWNMASGFVYSTALPPSTLGALQGAIEIIPQMAKERLYLLKLAEKFRTLLKENNWDCLESDSQIVPLLVGEPEEALRLQAKLQKEGFRCGAIRPPTVPPHTARLRFTMQTNLKETDLSKILQILGQA</sequence>
<keyword evidence="5" id="KW-0012">Acyltransferase</keyword>
<dbReference type="GO" id="GO:0009102">
    <property type="term" value="P:biotin biosynthetic process"/>
    <property type="evidence" value="ECO:0007669"/>
    <property type="project" value="TreeGrafter"/>
</dbReference>
<dbReference type="STRING" id="67767.A0A0J7K741"/>
<dbReference type="AlphaFoldDB" id="A0A0J7K741"/>
<evidence type="ECO:0000256" key="2">
    <source>
        <dbReference type="ARBA" id="ARBA00008392"/>
    </source>
</evidence>
<dbReference type="Pfam" id="PF00155">
    <property type="entry name" value="Aminotran_1_2"/>
    <property type="match status" value="1"/>
</dbReference>
<organism evidence="7 8">
    <name type="scientific">Lasius niger</name>
    <name type="common">Black garden ant</name>
    <dbReference type="NCBI Taxonomy" id="67767"/>
    <lineage>
        <taxon>Eukaryota</taxon>
        <taxon>Metazoa</taxon>
        <taxon>Ecdysozoa</taxon>
        <taxon>Arthropoda</taxon>
        <taxon>Hexapoda</taxon>
        <taxon>Insecta</taxon>
        <taxon>Pterygota</taxon>
        <taxon>Neoptera</taxon>
        <taxon>Endopterygota</taxon>
        <taxon>Hymenoptera</taxon>
        <taxon>Apocrita</taxon>
        <taxon>Aculeata</taxon>
        <taxon>Formicoidea</taxon>
        <taxon>Formicidae</taxon>
        <taxon>Formicinae</taxon>
        <taxon>Lasius</taxon>
        <taxon>Lasius</taxon>
    </lineage>
</organism>
<evidence type="ECO:0000256" key="3">
    <source>
        <dbReference type="ARBA" id="ARBA00022679"/>
    </source>
</evidence>
<dbReference type="PaxDb" id="67767-A0A0J7K741"/>
<dbReference type="EMBL" id="LBMM01012273">
    <property type="protein sequence ID" value="KMQ86308.1"/>
    <property type="molecule type" value="Genomic_DNA"/>
</dbReference>
<dbReference type="GO" id="GO:0030170">
    <property type="term" value="F:pyridoxal phosphate binding"/>
    <property type="evidence" value="ECO:0007669"/>
    <property type="project" value="InterPro"/>
</dbReference>
<dbReference type="InterPro" id="IPR015421">
    <property type="entry name" value="PyrdxlP-dep_Trfase_major"/>
</dbReference>
<dbReference type="OrthoDB" id="8192666at2759"/>
<keyword evidence="3" id="KW-0808">Transferase</keyword>